<evidence type="ECO:0000313" key="1">
    <source>
        <dbReference type="EMBL" id="CAK8697888.1"/>
    </source>
</evidence>
<reference evidence="1 2" key="1">
    <citation type="submission" date="2024-02" db="EMBL/GenBank/DDBJ databases">
        <authorList>
            <person name="Daric V."/>
            <person name="Darras S."/>
        </authorList>
    </citation>
    <scope>NUCLEOTIDE SEQUENCE [LARGE SCALE GENOMIC DNA]</scope>
</reference>
<dbReference type="Proteomes" id="UP001642483">
    <property type="component" value="Unassembled WGS sequence"/>
</dbReference>
<name>A0ABP0H2V8_CLALP</name>
<organism evidence="1 2">
    <name type="scientific">Clavelina lepadiformis</name>
    <name type="common">Light-bulb sea squirt</name>
    <name type="synonym">Ascidia lepadiformis</name>
    <dbReference type="NCBI Taxonomy" id="159417"/>
    <lineage>
        <taxon>Eukaryota</taxon>
        <taxon>Metazoa</taxon>
        <taxon>Chordata</taxon>
        <taxon>Tunicata</taxon>
        <taxon>Ascidiacea</taxon>
        <taxon>Aplousobranchia</taxon>
        <taxon>Clavelinidae</taxon>
        <taxon>Clavelina</taxon>
    </lineage>
</organism>
<comment type="caution">
    <text evidence="1">The sequence shown here is derived from an EMBL/GenBank/DDBJ whole genome shotgun (WGS) entry which is preliminary data.</text>
</comment>
<gene>
    <name evidence="1" type="ORF">CVLEPA_LOCUS31376</name>
</gene>
<sequence length="93" mass="10485">MDNNYEKETIQYDPASLKSLISNYMTSPIAVCYTDQQPRATTNCKVLLKISRLQLMTLRENFNICSVKAAFAKLDVEAGIEQPLDRADAVIQI</sequence>
<accession>A0ABP0H2V8</accession>
<keyword evidence="2" id="KW-1185">Reference proteome</keyword>
<protein>
    <submittedName>
        <fullName evidence="1">Uncharacterized protein</fullName>
    </submittedName>
</protein>
<evidence type="ECO:0000313" key="2">
    <source>
        <dbReference type="Proteomes" id="UP001642483"/>
    </source>
</evidence>
<dbReference type="EMBL" id="CAWYQH010000174">
    <property type="protein sequence ID" value="CAK8697888.1"/>
    <property type="molecule type" value="Genomic_DNA"/>
</dbReference>
<proteinExistence type="predicted"/>